<dbReference type="InterPro" id="IPR036754">
    <property type="entry name" value="YbaK/aa-tRNA-synt-asso_dom_sf"/>
</dbReference>
<evidence type="ECO:0000256" key="3">
    <source>
        <dbReference type="ARBA" id="ARBA00023239"/>
    </source>
</evidence>
<dbReference type="Gene3D" id="3.90.960.10">
    <property type="entry name" value="YbaK/aminoacyl-tRNA synthetase-associated domain"/>
    <property type="match status" value="1"/>
</dbReference>
<dbReference type="EMBL" id="JAGSND010000009">
    <property type="protein sequence ID" value="MBR0598965.1"/>
    <property type="molecule type" value="Genomic_DNA"/>
</dbReference>
<dbReference type="SUPFAM" id="SSF55826">
    <property type="entry name" value="YbaK/ProRS associated domain"/>
    <property type="match status" value="1"/>
</dbReference>
<dbReference type="GO" id="GO:0016829">
    <property type="term" value="F:lyase activity"/>
    <property type="evidence" value="ECO:0007669"/>
    <property type="project" value="UniProtKB-KW"/>
</dbReference>
<dbReference type="InterPro" id="IPR004369">
    <property type="entry name" value="Prolyl-tRNA_editing_YbaK/EbsC"/>
</dbReference>
<dbReference type="PANTHER" id="PTHR30411">
    <property type="entry name" value="CYTOPLASMIC PROTEIN"/>
    <property type="match status" value="1"/>
</dbReference>
<reference evidence="6" key="1">
    <citation type="submission" date="2021-04" db="EMBL/GenBank/DDBJ databases">
        <title>Sinoanaerobacter chloroacetimidivorans sp. nov., an obligate anaerobic bacterium isolated from anaerobic sludge.</title>
        <authorList>
            <person name="Bao Y."/>
        </authorList>
    </citation>
    <scope>NUCLEOTIDE SEQUENCE</scope>
    <source>
        <strain evidence="6">BAD-6</strain>
    </source>
</reference>
<gene>
    <name evidence="6" type="primary">ybaK</name>
    <name evidence="6" type="ORF">KCX82_13830</name>
</gene>
<dbReference type="Proteomes" id="UP000675664">
    <property type="component" value="Unassembled WGS sequence"/>
</dbReference>
<dbReference type="GO" id="GO:0002161">
    <property type="term" value="F:aminoacyl-tRNA deacylase activity"/>
    <property type="evidence" value="ECO:0007669"/>
    <property type="project" value="InterPro"/>
</dbReference>
<dbReference type="RefSeq" id="WP_227019092.1">
    <property type="nucleotide sequence ID" value="NZ_JAGSND010000009.1"/>
</dbReference>
<dbReference type="EC" id="4.2.-.-" evidence="4"/>
<feature type="domain" description="YbaK/aminoacyl-tRNA synthetase-associated" evidence="5">
    <location>
        <begin position="35"/>
        <end position="148"/>
    </location>
</feature>
<evidence type="ECO:0000313" key="6">
    <source>
        <dbReference type="EMBL" id="MBR0598965.1"/>
    </source>
</evidence>
<dbReference type="PANTHER" id="PTHR30411:SF0">
    <property type="entry name" value="CYS-TRNA(PRO)_CYS-TRNA(CYS) DEACYLASE YBAK"/>
    <property type="match status" value="1"/>
</dbReference>
<proteinExistence type="inferred from homology"/>
<dbReference type="Pfam" id="PF04073">
    <property type="entry name" value="tRNA_edit"/>
    <property type="match status" value="1"/>
</dbReference>
<evidence type="ECO:0000256" key="4">
    <source>
        <dbReference type="PIRNR" id="PIRNR006181"/>
    </source>
</evidence>
<evidence type="ECO:0000259" key="5">
    <source>
        <dbReference type="Pfam" id="PF04073"/>
    </source>
</evidence>
<keyword evidence="7" id="KW-1185">Reference proteome</keyword>
<evidence type="ECO:0000256" key="2">
    <source>
        <dbReference type="ARBA" id="ARBA00022917"/>
    </source>
</evidence>
<dbReference type="AlphaFoldDB" id="A0A8J7W4D5"/>
<dbReference type="InterPro" id="IPR007214">
    <property type="entry name" value="YbaK/aa-tRNA-synth-assoc-dom"/>
</dbReference>
<dbReference type="PIRSF" id="PIRSF006181">
    <property type="entry name" value="EbsC_YbaK"/>
    <property type="match status" value="1"/>
</dbReference>
<comment type="similarity">
    <text evidence="1 4">Belongs to the prolyl-tRNA editing family. YbaK/EbsC subfamily.</text>
</comment>
<dbReference type="CDD" id="cd00002">
    <property type="entry name" value="YbaK_deacylase"/>
    <property type="match status" value="1"/>
</dbReference>
<evidence type="ECO:0000256" key="1">
    <source>
        <dbReference type="ARBA" id="ARBA00009798"/>
    </source>
</evidence>
<dbReference type="NCBIfam" id="TIGR00011">
    <property type="entry name" value="YbaK_EbsC"/>
    <property type="match status" value="1"/>
</dbReference>
<keyword evidence="3 4" id="KW-0456">Lyase</keyword>
<comment type="caution">
    <text evidence="6">The sequence shown here is derived from an EMBL/GenBank/DDBJ whole genome shotgun (WGS) entry which is preliminary data.</text>
</comment>
<sequence length="160" mass="17799">MDTVRETTSAIKLLEQENIPYTLHSYPTENGPVAAVDVAAYFGYAPERLFKTLVTSDHKGGYYVFCLPAEKRMDLKKAASVVGVKNLQMLKPEIFEELTGYTHGGCSPFGLRTKLPIYVDHSANNWDAIYVSGGKVGYLVEVQPKVLENLVDAQYAEFTK</sequence>
<organism evidence="6 7">
    <name type="scientific">Sinanaerobacter chloroacetimidivorans</name>
    <dbReference type="NCBI Taxonomy" id="2818044"/>
    <lineage>
        <taxon>Bacteria</taxon>
        <taxon>Bacillati</taxon>
        <taxon>Bacillota</taxon>
        <taxon>Clostridia</taxon>
        <taxon>Peptostreptococcales</taxon>
        <taxon>Anaerovoracaceae</taxon>
        <taxon>Sinanaerobacter</taxon>
    </lineage>
</organism>
<protein>
    <recommendedName>
        <fullName evidence="4">Cys-tRNA(Pro)/Cys-tRNA(Cys) deacylase</fullName>
        <ecNumber evidence="4">4.2.-.-</ecNumber>
    </recommendedName>
</protein>
<accession>A0A8J7W4D5</accession>
<name>A0A8J7W4D5_9FIRM</name>
<reference evidence="6" key="2">
    <citation type="submission" date="2021-04" db="EMBL/GenBank/DDBJ databases">
        <authorList>
            <person name="Liu J."/>
        </authorList>
    </citation>
    <scope>NUCLEOTIDE SEQUENCE</scope>
    <source>
        <strain evidence="6">BAD-6</strain>
    </source>
</reference>
<keyword evidence="2 4" id="KW-0648">Protein biosynthesis</keyword>
<evidence type="ECO:0000313" key="7">
    <source>
        <dbReference type="Proteomes" id="UP000675664"/>
    </source>
</evidence>
<dbReference type="GO" id="GO:0006412">
    <property type="term" value="P:translation"/>
    <property type="evidence" value="ECO:0007669"/>
    <property type="project" value="UniProtKB-KW"/>
</dbReference>